<dbReference type="EMBL" id="GBRH01259759">
    <property type="protein sequence ID" value="JAD38136.1"/>
    <property type="molecule type" value="Transcribed_RNA"/>
</dbReference>
<reference evidence="1" key="2">
    <citation type="journal article" date="2015" name="Data Brief">
        <title>Shoot transcriptome of the giant reed, Arundo donax.</title>
        <authorList>
            <person name="Barrero R.A."/>
            <person name="Guerrero F.D."/>
            <person name="Moolhuijzen P."/>
            <person name="Goolsby J.A."/>
            <person name="Tidwell J."/>
            <person name="Bellgard S.E."/>
            <person name="Bellgard M.I."/>
        </authorList>
    </citation>
    <scope>NUCLEOTIDE SEQUENCE</scope>
    <source>
        <tissue evidence="1">Shoot tissue taken approximately 20 cm above the soil surface</tissue>
    </source>
</reference>
<organism evidence="1">
    <name type="scientific">Arundo donax</name>
    <name type="common">Giant reed</name>
    <name type="synonym">Donax arundinaceus</name>
    <dbReference type="NCBI Taxonomy" id="35708"/>
    <lineage>
        <taxon>Eukaryota</taxon>
        <taxon>Viridiplantae</taxon>
        <taxon>Streptophyta</taxon>
        <taxon>Embryophyta</taxon>
        <taxon>Tracheophyta</taxon>
        <taxon>Spermatophyta</taxon>
        <taxon>Magnoliopsida</taxon>
        <taxon>Liliopsida</taxon>
        <taxon>Poales</taxon>
        <taxon>Poaceae</taxon>
        <taxon>PACMAD clade</taxon>
        <taxon>Arundinoideae</taxon>
        <taxon>Arundineae</taxon>
        <taxon>Arundo</taxon>
    </lineage>
</organism>
<name>A0A0A8ZH79_ARUDO</name>
<sequence length="15" mass="1637">MKSGISVSHFFVKGL</sequence>
<protein>
    <submittedName>
        <fullName evidence="1">Uncharacterized protein</fullName>
    </submittedName>
</protein>
<evidence type="ECO:0000313" key="1">
    <source>
        <dbReference type="EMBL" id="JAD38136.1"/>
    </source>
</evidence>
<reference evidence="1" key="1">
    <citation type="submission" date="2014-09" db="EMBL/GenBank/DDBJ databases">
        <authorList>
            <person name="Magalhaes I.L.F."/>
            <person name="Oliveira U."/>
            <person name="Santos F.R."/>
            <person name="Vidigal T.H.D.A."/>
            <person name="Brescovit A.D."/>
            <person name="Santos A.J."/>
        </authorList>
    </citation>
    <scope>NUCLEOTIDE SEQUENCE</scope>
    <source>
        <tissue evidence="1">Shoot tissue taken approximately 20 cm above the soil surface</tissue>
    </source>
</reference>
<proteinExistence type="predicted"/>
<accession>A0A0A8ZH79</accession>